<dbReference type="InterPro" id="IPR025986">
    <property type="entry name" value="RPAP3-like_C"/>
</dbReference>
<dbReference type="EMBL" id="HBIZ01019280">
    <property type="protein sequence ID" value="CAE0759476.1"/>
    <property type="molecule type" value="Transcribed_RNA"/>
</dbReference>
<feature type="domain" description="RNA-polymerase II-associated protein 3-like C-terminal" evidence="2">
    <location>
        <begin position="81"/>
        <end position="167"/>
    </location>
</feature>
<feature type="region of interest" description="Disordered" evidence="1">
    <location>
        <begin position="1"/>
        <end position="39"/>
    </location>
</feature>
<organism evidence="3">
    <name type="scientific">Chrysotila carterae</name>
    <name type="common">Marine alga</name>
    <name type="synonym">Syracosphaera carterae</name>
    <dbReference type="NCBI Taxonomy" id="13221"/>
    <lineage>
        <taxon>Eukaryota</taxon>
        <taxon>Haptista</taxon>
        <taxon>Haptophyta</taxon>
        <taxon>Prymnesiophyceae</taxon>
        <taxon>Isochrysidales</taxon>
        <taxon>Isochrysidaceae</taxon>
        <taxon>Chrysotila</taxon>
    </lineage>
</organism>
<accession>A0A7S4EXT5</accession>
<name>A0A7S4EXT5_CHRCT</name>
<evidence type="ECO:0000259" key="2">
    <source>
        <dbReference type="Pfam" id="PF13877"/>
    </source>
</evidence>
<evidence type="ECO:0000313" key="3">
    <source>
        <dbReference type="EMBL" id="CAE0759476.1"/>
    </source>
</evidence>
<sequence>MASSDANRDATENAGGLTCSEEGKRAEGASTLTARTASQESGCESVLEAVSEPTVASRTLAAARVSAWRVKALPTRRPPAAPKTASEFTKQYVLLRKTPEAFFDFLQLVPTERCAVLVAPEPEVLRAIGVAMQTCASKEKALWCLQFLDEMSKAPRFEMTALTLDAATSRQLLHVFDVLKDLGMTCADAEAQAISDLLPRVRAKYL</sequence>
<evidence type="ECO:0000256" key="1">
    <source>
        <dbReference type="SAM" id="MobiDB-lite"/>
    </source>
</evidence>
<dbReference type="Pfam" id="PF13877">
    <property type="entry name" value="RPAP3_C"/>
    <property type="match status" value="1"/>
</dbReference>
<feature type="compositionally biased region" description="Basic and acidic residues" evidence="1">
    <location>
        <begin position="1"/>
        <end position="11"/>
    </location>
</feature>
<dbReference type="AlphaFoldDB" id="A0A7S4EXT5"/>
<feature type="compositionally biased region" description="Polar residues" evidence="1">
    <location>
        <begin position="30"/>
        <end position="39"/>
    </location>
</feature>
<gene>
    <name evidence="3" type="ORF">PCAR00345_LOCUS12070</name>
</gene>
<protein>
    <recommendedName>
        <fullName evidence="2">RNA-polymerase II-associated protein 3-like C-terminal domain-containing protein</fullName>
    </recommendedName>
</protein>
<reference evidence="3" key="1">
    <citation type="submission" date="2021-01" db="EMBL/GenBank/DDBJ databases">
        <authorList>
            <person name="Corre E."/>
            <person name="Pelletier E."/>
            <person name="Niang G."/>
            <person name="Scheremetjew M."/>
            <person name="Finn R."/>
            <person name="Kale V."/>
            <person name="Holt S."/>
            <person name="Cochrane G."/>
            <person name="Meng A."/>
            <person name="Brown T."/>
            <person name="Cohen L."/>
        </authorList>
    </citation>
    <scope>NUCLEOTIDE SEQUENCE</scope>
    <source>
        <strain evidence="3">CCMP645</strain>
    </source>
</reference>
<proteinExistence type="predicted"/>